<dbReference type="Proteomes" id="UP000640274">
    <property type="component" value="Unassembled WGS sequence"/>
</dbReference>
<dbReference type="RefSeq" id="WP_199018945.1">
    <property type="nucleotide sequence ID" value="NZ_JAELUP010000026.1"/>
</dbReference>
<organism evidence="7 8">
    <name type="scientific">Paenibacillus roseus</name>
    <dbReference type="NCBI Taxonomy" id="2798579"/>
    <lineage>
        <taxon>Bacteria</taxon>
        <taxon>Bacillati</taxon>
        <taxon>Bacillota</taxon>
        <taxon>Bacilli</taxon>
        <taxon>Bacillales</taxon>
        <taxon>Paenibacillaceae</taxon>
        <taxon>Paenibacillus</taxon>
    </lineage>
</organism>
<feature type="domain" description="Response regulatory" evidence="6">
    <location>
        <begin position="2"/>
        <end position="119"/>
    </location>
</feature>
<dbReference type="PROSITE" id="PS01124">
    <property type="entry name" value="HTH_ARAC_FAMILY_2"/>
    <property type="match status" value="1"/>
</dbReference>
<feature type="domain" description="HTH araC/xylS-type" evidence="5">
    <location>
        <begin position="133"/>
        <end position="233"/>
    </location>
</feature>
<dbReference type="GO" id="GO:0043565">
    <property type="term" value="F:sequence-specific DNA binding"/>
    <property type="evidence" value="ECO:0007669"/>
    <property type="project" value="InterPro"/>
</dbReference>
<protein>
    <submittedName>
        <fullName evidence="7">Response regulator</fullName>
    </submittedName>
</protein>
<keyword evidence="1" id="KW-0805">Transcription regulation</keyword>
<dbReference type="Pfam" id="PF00072">
    <property type="entry name" value="Response_reg"/>
    <property type="match status" value="1"/>
</dbReference>
<keyword evidence="8" id="KW-1185">Reference proteome</keyword>
<evidence type="ECO:0000313" key="7">
    <source>
        <dbReference type="EMBL" id="MBJ6361393.1"/>
    </source>
</evidence>
<dbReference type="InterPro" id="IPR020449">
    <property type="entry name" value="Tscrpt_reg_AraC-type_HTH"/>
</dbReference>
<dbReference type="InterPro" id="IPR018062">
    <property type="entry name" value="HTH_AraC-typ_CS"/>
</dbReference>
<dbReference type="AlphaFoldDB" id="A0A934J6W4"/>
<keyword evidence="3" id="KW-0804">Transcription</keyword>
<evidence type="ECO:0000313" key="8">
    <source>
        <dbReference type="Proteomes" id="UP000640274"/>
    </source>
</evidence>
<dbReference type="SUPFAM" id="SSF46689">
    <property type="entry name" value="Homeodomain-like"/>
    <property type="match status" value="2"/>
</dbReference>
<dbReference type="CDD" id="cd17536">
    <property type="entry name" value="REC_YesN-like"/>
    <property type="match status" value="1"/>
</dbReference>
<dbReference type="EMBL" id="JAELUP010000026">
    <property type="protein sequence ID" value="MBJ6361393.1"/>
    <property type="molecule type" value="Genomic_DNA"/>
</dbReference>
<dbReference type="InterPro" id="IPR018060">
    <property type="entry name" value="HTH_AraC"/>
</dbReference>
<feature type="modified residue" description="4-aspartylphosphate" evidence="4">
    <location>
        <position position="54"/>
    </location>
</feature>
<dbReference type="PANTHER" id="PTHR43280:SF28">
    <property type="entry name" value="HTH-TYPE TRANSCRIPTIONAL ACTIVATOR RHAS"/>
    <property type="match status" value="1"/>
</dbReference>
<evidence type="ECO:0000256" key="3">
    <source>
        <dbReference type="ARBA" id="ARBA00023163"/>
    </source>
</evidence>
<reference evidence="7" key="1">
    <citation type="submission" date="2020-12" db="EMBL/GenBank/DDBJ databases">
        <authorList>
            <person name="Huq M.A."/>
        </authorList>
    </citation>
    <scope>NUCLEOTIDE SEQUENCE</scope>
    <source>
        <strain evidence="7">MAHUQ-46</strain>
    </source>
</reference>
<evidence type="ECO:0000259" key="6">
    <source>
        <dbReference type="PROSITE" id="PS50110"/>
    </source>
</evidence>
<dbReference type="GO" id="GO:0000160">
    <property type="term" value="P:phosphorelay signal transduction system"/>
    <property type="evidence" value="ECO:0007669"/>
    <property type="project" value="InterPro"/>
</dbReference>
<dbReference type="PROSITE" id="PS00041">
    <property type="entry name" value="HTH_ARAC_FAMILY_1"/>
    <property type="match status" value="1"/>
</dbReference>
<keyword evidence="2" id="KW-0238">DNA-binding</keyword>
<sequence>MNILLVDDEVLVTRGLSVQLGKHKPQWNVVGQAANGECAINLLDKHDVDIVVTDICMPVMDGMELTRRLINTRPGIKIVILSGYAEFDYARQALRYGVIDYLLKPIDYKILIGMFEKLEQELTGSIMKIGAVEAAVKYIEKNYTSPLLSLTEVAEIANLSPPHFSRSFKQYTGDSFIQFLTNMRIEKAKQLLEHSSNMRVYEVGETIGYTDKHYFNQVFKKIVGVTPVQYREAKNHTKSSNI</sequence>
<dbReference type="Gene3D" id="3.40.50.2300">
    <property type="match status" value="1"/>
</dbReference>
<keyword evidence="4" id="KW-0597">Phosphoprotein</keyword>
<evidence type="ECO:0000256" key="4">
    <source>
        <dbReference type="PROSITE-ProRule" id="PRU00169"/>
    </source>
</evidence>
<name>A0A934J6W4_9BACL</name>
<dbReference type="PRINTS" id="PR00032">
    <property type="entry name" value="HTHARAC"/>
</dbReference>
<evidence type="ECO:0000256" key="1">
    <source>
        <dbReference type="ARBA" id="ARBA00023015"/>
    </source>
</evidence>
<dbReference type="GO" id="GO:0003700">
    <property type="term" value="F:DNA-binding transcription factor activity"/>
    <property type="evidence" value="ECO:0007669"/>
    <property type="project" value="InterPro"/>
</dbReference>
<evidence type="ECO:0000259" key="5">
    <source>
        <dbReference type="PROSITE" id="PS01124"/>
    </source>
</evidence>
<dbReference type="Pfam" id="PF12833">
    <property type="entry name" value="HTH_18"/>
    <property type="match status" value="1"/>
</dbReference>
<dbReference type="PROSITE" id="PS50110">
    <property type="entry name" value="RESPONSE_REGULATORY"/>
    <property type="match status" value="1"/>
</dbReference>
<dbReference type="SUPFAM" id="SSF52172">
    <property type="entry name" value="CheY-like"/>
    <property type="match status" value="1"/>
</dbReference>
<proteinExistence type="predicted"/>
<dbReference type="InterPro" id="IPR009057">
    <property type="entry name" value="Homeodomain-like_sf"/>
</dbReference>
<dbReference type="InterPro" id="IPR001789">
    <property type="entry name" value="Sig_transdc_resp-reg_receiver"/>
</dbReference>
<accession>A0A934J6W4</accession>
<evidence type="ECO:0000256" key="2">
    <source>
        <dbReference type="ARBA" id="ARBA00023125"/>
    </source>
</evidence>
<dbReference type="InterPro" id="IPR011006">
    <property type="entry name" value="CheY-like_superfamily"/>
</dbReference>
<comment type="caution">
    <text evidence="7">The sequence shown here is derived from an EMBL/GenBank/DDBJ whole genome shotgun (WGS) entry which is preliminary data.</text>
</comment>
<dbReference type="SMART" id="SM00448">
    <property type="entry name" value="REC"/>
    <property type="match status" value="1"/>
</dbReference>
<dbReference type="Gene3D" id="1.10.10.60">
    <property type="entry name" value="Homeodomain-like"/>
    <property type="match status" value="2"/>
</dbReference>
<dbReference type="SMART" id="SM00342">
    <property type="entry name" value="HTH_ARAC"/>
    <property type="match status" value="1"/>
</dbReference>
<gene>
    <name evidence="7" type="ORF">JFN88_08750</name>
</gene>
<dbReference type="PANTHER" id="PTHR43280">
    <property type="entry name" value="ARAC-FAMILY TRANSCRIPTIONAL REGULATOR"/>
    <property type="match status" value="1"/>
</dbReference>